<evidence type="ECO:0000313" key="1">
    <source>
        <dbReference type="EMBL" id="REG98616.1"/>
    </source>
</evidence>
<sequence>MCIGKLNPETDLTRKNTKLYVKILHADFADYADFNPCKIRLIRESVADFNRKGHKKNTRFAKRCAHSVKLCEPCGLII</sequence>
<comment type="caution">
    <text evidence="1">The sequence shown here is derived from an EMBL/GenBank/DDBJ whole genome shotgun (WGS) entry which is preliminary data.</text>
</comment>
<reference evidence="1 2" key="1">
    <citation type="submission" date="2018-08" db="EMBL/GenBank/DDBJ databases">
        <title>Genomic Encyclopedia of Archaeal and Bacterial Type Strains, Phase II (KMG-II): from individual species to whole genera.</title>
        <authorList>
            <person name="Goeker M."/>
        </authorList>
    </citation>
    <scope>NUCLEOTIDE SEQUENCE [LARGE SCALE GENOMIC DNA]</scope>
    <source>
        <strain evidence="1 2">DSM 100880</strain>
    </source>
</reference>
<protein>
    <submittedName>
        <fullName evidence="1">Uncharacterized protein</fullName>
    </submittedName>
</protein>
<keyword evidence="2" id="KW-1185">Reference proteome</keyword>
<name>A0A3E0EN95_9FLAO</name>
<organism evidence="1 2">
    <name type="scientific">Flavobacterium aquicola</name>
    <dbReference type="NCBI Taxonomy" id="1682742"/>
    <lineage>
        <taxon>Bacteria</taxon>
        <taxon>Pseudomonadati</taxon>
        <taxon>Bacteroidota</taxon>
        <taxon>Flavobacteriia</taxon>
        <taxon>Flavobacteriales</taxon>
        <taxon>Flavobacteriaceae</taxon>
        <taxon>Flavobacterium</taxon>
    </lineage>
</organism>
<proteinExistence type="predicted"/>
<accession>A0A3E0EN95</accession>
<dbReference type="Proteomes" id="UP000257136">
    <property type="component" value="Unassembled WGS sequence"/>
</dbReference>
<dbReference type="EMBL" id="QUNI01000006">
    <property type="protein sequence ID" value="REG98616.1"/>
    <property type="molecule type" value="Genomic_DNA"/>
</dbReference>
<dbReference type="AlphaFoldDB" id="A0A3E0EN95"/>
<evidence type="ECO:0000313" key="2">
    <source>
        <dbReference type="Proteomes" id="UP000257136"/>
    </source>
</evidence>
<gene>
    <name evidence="1" type="ORF">C8P67_106225</name>
</gene>